<dbReference type="SUPFAM" id="SSF56300">
    <property type="entry name" value="Metallo-dependent phosphatases"/>
    <property type="match status" value="1"/>
</dbReference>
<feature type="transmembrane region" description="Helical" evidence="5">
    <location>
        <begin position="571"/>
        <end position="591"/>
    </location>
</feature>
<accession>A0A0C2SZ44</accession>
<dbReference type="HOGENOM" id="CLU_011607_4_0_1"/>
<dbReference type="FunCoup" id="A0A0C2SZ44">
    <property type="interactions" value="221"/>
</dbReference>
<dbReference type="GO" id="GO:0005783">
    <property type="term" value="C:endoplasmic reticulum"/>
    <property type="evidence" value="ECO:0007669"/>
    <property type="project" value="TreeGrafter"/>
</dbReference>
<evidence type="ECO:0000256" key="4">
    <source>
        <dbReference type="ARBA" id="ARBA00023136"/>
    </source>
</evidence>
<dbReference type="EMBL" id="KN818227">
    <property type="protein sequence ID" value="KIL68825.1"/>
    <property type="molecule type" value="Genomic_DNA"/>
</dbReference>
<feature type="transmembrane region" description="Helical" evidence="5">
    <location>
        <begin position="367"/>
        <end position="386"/>
    </location>
</feature>
<dbReference type="Gene3D" id="3.60.21.10">
    <property type="match status" value="1"/>
</dbReference>
<dbReference type="InterPro" id="IPR029052">
    <property type="entry name" value="Metallo-depent_PP-like"/>
</dbReference>
<organism evidence="7 8">
    <name type="scientific">Amanita muscaria (strain Koide BX008)</name>
    <dbReference type="NCBI Taxonomy" id="946122"/>
    <lineage>
        <taxon>Eukaryota</taxon>
        <taxon>Fungi</taxon>
        <taxon>Dikarya</taxon>
        <taxon>Basidiomycota</taxon>
        <taxon>Agaricomycotina</taxon>
        <taxon>Agaricomycetes</taxon>
        <taxon>Agaricomycetidae</taxon>
        <taxon>Agaricales</taxon>
        <taxon>Pluteineae</taxon>
        <taxon>Amanitaceae</taxon>
        <taxon>Amanita</taxon>
    </lineage>
</organism>
<feature type="transmembrane region" description="Helical" evidence="5">
    <location>
        <begin position="20"/>
        <end position="42"/>
    </location>
</feature>
<dbReference type="STRING" id="946122.A0A0C2SZ44"/>
<gene>
    <name evidence="7" type="ORF">M378DRAFT_70399</name>
</gene>
<keyword evidence="4 5" id="KW-0472">Membrane</keyword>
<sequence length="593" mass="67399">MTLRDIRALFRSSLYSRRAVQSALRVFWIAIVVWYELGTYYFTLFSCRWPNLGANTEPPSHVLLLSDTQVPATVTSYSRFVGKTLAWQRFLAYINLRKSWRVASWFKPQAVVFLGDMLAAGKTIRSAKEYEQAVQRFKSIFALPGIPQYYIPGNTDISLGMGRKHSRDVKAFFSQSFGPLNQVFSIQNHTFVALDAPGLVDEDYHRAAQGIEYDDWSSSADGPVTFVRSVSPDQQPLILLSHIPLSRPITASCGPLREKGTIHRNVGHGYQSMLGKQTTQFLLKTLRPSLIFSGDNRDYCEYGHSFTTLEGEKLKRGAAREVTVKSFSMSRHIRRPGFQLLSLANPSSVDGDSFADVACLLPDQDRIYSTVYPTLFVLTLLGLFILNKNKFRRLKKHQLSSLQITPQNGHNSLADANPWTPRTARTPFTATHPVSLNPSLNGHKLRTFSYPTTPLDSLPSHYVTQSGESDDEDALYPSYSSHHLHHEHELQHHEEWPVKQEEEEPISTLGQKSGWKPVDAQKWDSSWTFVFRGRRRRLTLPSWKSLVNCYELCGDHVKHTRQSRGIVMNGILDMVPVLWPAGLTWLAITWFQL</sequence>
<evidence type="ECO:0000313" key="8">
    <source>
        <dbReference type="Proteomes" id="UP000054549"/>
    </source>
</evidence>
<proteinExistence type="predicted"/>
<dbReference type="InterPro" id="IPR033308">
    <property type="entry name" value="PGAP5/Cdc1/Ted1"/>
</dbReference>
<dbReference type="GO" id="GO:0016020">
    <property type="term" value="C:membrane"/>
    <property type="evidence" value="ECO:0007669"/>
    <property type="project" value="UniProtKB-SubCell"/>
</dbReference>
<evidence type="ECO:0000256" key="3">
    <source>
        <dbReference type="ARBA" id="ARBA00022989"/>
    </source>
</evidence>
<dbReference type="GO" id="GO:0006506">
    <property type="term" value="P:GPI anchor biosynthetic process"/>
    <property type="evidence" value="ECO:0007669"/>
    <property type="project" value="InterPro"/>
</dbReference>
<keyword evidence="2 5" id="KW-0812">Transmembrane</keyword>
<dbReference type="InterPro" id="IPR004843">
    <property type="entry name" value="Calcineurin-like_PHP"/>
</dbReference>
<evidence type="ECO:0000256" key="5">
    <source>
        <dbReference type="SAM" id="Phobius"/>
    </source>
</evidence>
<evidence type="ECO:0000256" key="1">
    <source>
        <dbReference type="ARBA" id="ARBA00004141"/>
    </source>
</evidence>
<feature type="domain" description="Calcineurin-like phosphoesterase" evidence="6">
    <location>
        <begin position="62"/>
        <end position="294"/>
    </location>
</feature>
<evidence type="ECO:0000259" key="6">
    <source>
        <dbReference type="Pfam" id="PF00149"/>
    </source>
</evidence>
<dbReference type="InParanoid" id="A0A0C2SZ44"/>
<evidence type="ECO:0000256" key="2">
    <source>
        <dbReference type="ARBA" id="ARBA00022692"/>
    </source>
</evidence>
<protein>
    <recommendedName>
        <fullName evidence="6">Calcineurin-like phosphoesterase domain-containing protein</fullName>
    </recommendedName>
</protein>
<dbReference type="PANTHER" id="PTHR13315">
    <property type="entry name" value="METALLO PHOSPHOESTERASE RELATED"/>
    <property type="match status" value="1"/>
</dbReference>
<keyword evidence="8" id="KW-1185">Reference proteome</keyword>
<comment type="subcellular location">
    <subcellularLocation>
        <location evidence="1">Membrane</location>
        <topology evidence="1">Multi-pass membrane protein</topology>
    </subcellularLocation>
</comment>
<reference evidence="7 8" key="1">
    <citation type="submission" date="2014-04" db="EMBL/GenBank/DDBJ databases">
        <title>Evolutionary Origins and Diversification of the Mycorrhizal Mutualists.</title>
        <authorList>
            <consortium name="DOE Joint Genome Institute"/>
            <consortium name="Mycorrhizal Genomics Consortium"/>
            <person name="Kohler A."/>
            <person name="Kuo A."/>
            <person name="Nagy L.G."/>
            <person name="Floudas D."/>
            <person name="Copeland A."/>
            <person name="Barry K.W."/>
            <person name="Cichocki N."/>
            <person name="Veneault-Fourrey C."/>
            <person name="LaButti K."/>
            <person name="Lindquist E.A."/>
            <person name="Lipzen A."/>
            <person name="Lundell T."/>
            <person name="Morin E."/>
            <person name="Murat C."/>
            <person name="Riley R."/>
            <person name="Ohm R."/>
            <person name="Sun H."/>
            <person name="Tunlid A."/>
            <person name="Henrissat B."/>
            <person name="Grigoriev I.V."/>
            <person name="Hibbett D.S."/>
            <person name="Martin F."/>
        </authorList>
    </citation>
    <scope>NUCLEOTIDE SEQUENCE [LARGE SCALE GENOMIC DNA]</scope>
    <source>
        <strain evidence="7 8">Koide BX008</strain>
    </source>
</reference>
<keyword evidence="3 5" id="KW-1133">Transmembrane helix</keyword>
<evidence type="ECO:0000313" key="7">
    <source>
        <dbReference type="EMBL" id="KIL68825.1"/>
    </source>
</evidence>
<dbReference type="GO" id="GO:0016787">
    <property type="term" value="F:hydrolase activity"/>
    <property type="evidence" value="ECO:0007669"/>
    <property type="project" value="InterPro"/>
</dbReference>
<dbReference type="Proteomes" id="UP000054549">
    <property type="component" value="Unassembled WGS sequence"/>
</dbReference>
<dbReference type="AlphaFoldDB" id="A0A0C2SZ44"/>
<dbReference type="Pfam" id="PF00149">
    <property type="entry name" value="Metallophos"/>
    <property type="match status" value="1"/>
</dbReference>
<name>A0A0C2SZ44_AMAMK</name>
<dbReference type="OrthoDB" id="5977743at2759"/>
<dbReference type="PANTHER" id="PTHR13315:SF4">
    <property type="entry name" value="METALLOPHOSPHOESTERASE, ISOFORM E"/>
    <property type="match status" value="1"/>
</dbReference>